<dbReference type="NCBIfam" id="TIGR01869">
    <property type="entry name" value="casC_Cse4"/>
    <property type="match status" value="1"/>
</dbReference>
<dbReference type="RefSeq" id="WP_074445259.1">
    <property type="nucleotide sequence ID" value="NZ_FMBM01000002.1"/>
</dbReference>
<accession>A0A0P8BQW1</accession>
<dbReference type="PATRIC" id="fig|1653334.4.peg.1432"/>
<sequence>MPAIADRFIQLHLLTFYPPANLNRDDTGRPKTAVMGGYPRLRVSSQALKRSWRESDAFAQALDGYLGKRTARIGALVEKHLLEKGRDAAKARSVARDIASIFGKLKKEDDPNPTFTEQLAFISPGEQEKALALADARADGADETDLAKIAPMVLTERDTAADVAMFGRMLASHPDFNREAAVSVAHAVTTHRVVVEDDYYTAVDDLKKSAEDAGAGFIGEAGFGSGVFYLYLCIDRALLLENLGGDAGVARKALEALVTAAATVGPRGKAKSFGSYARTSYMLAERGDGAPRTLAGAFVEPVDRIDPQPNDLLAASIRKLAETKDAFDRAYPDDAPASAAFSVPDGSGSIREISDFVTDGL</sequence>
<reference evidence="1 3" key="1">
    <citation type="submission" date="2015-09" db="EMBL/GenBank/DDBJ databases">
        <title>Identification and resolution of microdiversity through metagenomic sequencing of parallel consortia.</title>
        <authorList>
            <person name="Nelson W.C."/>
            <person name="Romine M.F."/>
            <person name="Lindemann S.R."/>
        </authorList>
    </citation>
    <scope>NUCLEOTIDE SEQUENCE [LARGE SCALE GENOMIC DNA]</scope>
    <source>
        <strain evidence="1">HL-109</strain>
    </source>
</reference>
<proteinExistence type="predicted"/>
<dbReference type="STRING" id="1653334.GA0071312_2538"/>
<name>A0A0P8BQW1_9HYPH</name>
<organism evidence="1 3">
    <name type="scientific">Saliniramus fredricksonii</name>
    <dbReference type="NCBI Taxonomy" id="1653334"/>
    <lineage>
        <taxon>Bacteria</taxon>
        <taxon>Pseudomonadati</taxon>
        <taxon>Pseudomonadota</taxon>
        <taxon>Alphaproteobacteria</taxon>
        <taxon>Hyphomicrobiales</taxon>
        <taxon>Salinarimonadaceae</taxon>
        <taxon>Saliniramus</taxon>
    </lineage>
</organism>
<dbReference type="Proteomes" id="UP000182800">
    <property type="component" value="Unassembled WGS sequence"/>
</dbReference>
<dbReference type="OrthoDB" id="5291250at2"/>
<dbReference type="Proteomes" id="UP000050497">
    <property type="component" value="Unassembled WGS sequence"/>
</dbReference>
<evidence type="ECO:0000313" key="3">
    <source>
        <dbReference type="Proteomes" id="UP000050497"/>
    </source>
</evidence>
<dbReference type="EMBL" id="LJSX01000004">
    <property type="protein sequence ID" value="KPQ11912.1"/>
    <property type="molecule type" value="Genomic_DNA"/>
</dbReference>
<protein>
    <submittedName>
        <fullName evidence="2">CRISPR system Cascade subunit CasC</fullName>
    </submittedName>
    <submittedName>
        <fullName evidence="1">Subtype I-E CRISPR-associated protein Cse4</fullName>
    </submittedName>
</protein>
<dbReference type="EMBL" id="FMBM01000002">
    <property type="protein sequence ID" value="SCC81589.1"/>
    <property type="molecule type" value="Genomic_DNA"/>
</dbReference>
<evidence type="ECO:0000313" key="1">
    <source>
        <dbReference type="EMBL" id="KPQ11912.1"/>
    </source>
</evidence>
<dbReference type="Pfam" id="PF09344">
    <property type="entry name" value="Cas_CT1975"/>
    <property type="match status" value="1"/>
</dbReference>
<evidence type="ECO:0000313" key="4">
    <source>
        <dbReference type="Proteomes" id="UP000182800"/>
    </source>
</evidence>
<comment type="caution">
    <text evidence="1">The sequence shown here is derived from an EMBL/GenBank/DDBJ whole genome shotgun (WGS) entry which is preliminary data.</text>
</comment>
<gene>
    <name evidence="1" type="primary">cse4</name>
    <name evidence="2" type="ORF">GA0071312_2538</name>
    <name evidence="1" type="ORF">HLUCCO17_03715</name>
</gene>
<dbReference type="InterPro" id="IPR010148">
    <property type="entry name" value="CRISPR-assoc_prot_CT1975"/>
</dbReference>
<dbReference type="AlphaFoldDB" id="A0A0P8BQW1"/>
<reference evidence="2 4" key="2">
    <citation type="submission" date="2016-08" db="EMBL/GenBank/DDBJ databases">
        <authorList>
            <person name="Varghese N."/>
            <person name="Submissions Spin"/>
        </authorList>
    </citation>
    <scope>NUCLEOTIDE SEQUENCE [LARGE SCALE GENOMIC DNA]</scope>
    <source>
        <strain evidence="2 4">HL-109</strain>
    </source>
</reference>
<keyword evidence="4" id="KW-1185">Reference proteome</keyword>
<evidence type="ECO:0000313" key="2">
    <source>
        <dbReference type="EMBL" id="SCC81589.1"/>
    </source>
</evidence>